<comment type="caution">
    <text evidence="10">The sequence shown here is derived from an EMBL/GenBank/DDBJ whole genome shotgun (WGS) entry which is preliminary data.</text>
</comment>
<dbReference type="Gene3D" id="3.60.130.10">
    <property type="entry name" value="Clavaminate synthase-like"/>
    <property type="match status" value="1"/>
</dbReference>
<dbReference type="CDD" id="cd00250">
    <property type="entry name" value="CAS_like"/>
    <property type="match status" value="1"/>
</dbReference>
<keyword evidence="4" id="KW-0479">Metal-binding</keyword>
<protein>
    <submittedName>
        <fullName evidence="10">Gamma-butyrobetaine dioxygenase</fullName>
        <ecNumber evidence="10">1.14.11.1</ecNumber>
    </submittedName>
</protein>
<evidence type="ECO:0000256" key="5">
    <source>
        <dbReference type="ARBA" id="ARBA00022964"/>
    </source>
</evidence>
<proteinExistence type="inferred from homology"/>
<organism evidence="10 11">
    <name type="scientific">Mesorhizobium dulcispinae</name>
    <dbReference type="NCBI Taxonomy" id="3072316"/>
    <lineage>
        <taxon>Bacteria</taxon>
        <taxon>Pseudomonadati</taxon>
        <taxon>Pseudomonadota</taxon>
        <taxon>Alphaproteobacteria</taxon>
        <taxon>Hyphomicrobiales</taxon>
        <taxon>Phyllobacteriaceae</taxon>
        <taxon>Mesorhizobium</taxon>
    </lineage>
</organism>
<evidence type="ECO:0000259" key="8">
    <source>
        <dbReference type="Pfam" id="PF02668"/>
    </source>
</evidence>
<dbReference type="SUPFAM" id="SSF51197">
    <property type="entry name" value="Clavaminate synthase-like"/>
    <property type="match status" value="1"/>
</dbReference>
<evidence type="ECO:0000256" key="3">
    <source>
        <dbReference type="ARBA" id="ARBA00008654"/>
    </source>
</evidence>
<reference evidence="10 11" key="1">
    <citation type="submission" date="2023-08" db="EMBL/GenBank/DDBJ databases">
        <title>Implementing the SeqCode for naming new Mesorhizobium species isolated from Vachellia karroo root nodules.</title>
        <authorList>
            <person name="Van Lill M."/>
        </authorList>
    </citation>
    <scope>NUCLEOTIDE SEQUENCE [LARGE SCALE GENOMIC DNA]</scope>
    <source>
        <strain evidence="10 11">VK23A</strain>
    </source>
</reference>
<comment type="similarity">
    <text evidence="3">Belongs to the gamma-BBH/TMLD family.</text>
</comment>
<evidence type="ECO:0000256" key="7">
    <source>
        <dbReference type="ARBA" id="ARBA00023004"/>
    </source>
</evidence>
<comment type="cofactor">
    <cofactor evidence="1">
        <name>Fe(2+)</name>
        <dbReference type="ChEBI" id="CHEBI:29033"/>
    </cofactor>
</comment>
<dbReference type="NCBIfam" id="TIGR02409">
    <property type="entry name" value="carnitine_bodg"/>
    <property type="match status" value="1"/>
</dbReference>
<dbReference type="Proteomes" id="UP001271780">
    <property type="component" value="Unassembled WGS sequence"/>
</dbReference>
<evidence type="ECO:0000256" key="4">
    <source>
        <dbReference type="ARBA" id="ARBA00022723"/>
    </source>
</evidence>
<accession>A0ABU4XK57</accession>
<evidence type="ECO:0000256" key="6">
    <source>
        <dbReference type="ARBA" id="ARBA00023002"/>
    </source>
</evidence>
<name>A0ABU4XK57_9HYPH</name>
<sequence length="383" mass="42608">MLTRATLADDGRTIELGWEDGTRCRFHAMWLRDNALDDKTRSAGNGQRLITILDIPAETRIGAASIKGETLEVTFVPEDKTVGFPADWLHAHAYDREEDRQPGWTGSDIQRWTKATMQSSVPRAAYTEASRDSNVLRQWLAAVRRFGFAVMDGLPAESGALCKVADLFGYIRETNYGRWFEVRAEVNPNNLAYTNLGLQAHTDNPYRDPVPTLQILACIDNTVDGGESSVVDGFAVAAALQAENPAGFRLLSSYPARFEYAGSSGVRLQSKRPMIELGPDGELICIRFNNRSLAPTVDVPFAEMDTYYAAYRRFAELIEDPSFEVTFKLEAGQSFIVDNTRVMHARKAFSGSGKRWLQGCYADKDGLLSTLAAIEYDFREAAE</sequence>
<evidence type="ECO:0000313" key="10">
    <source>
        <dbReference type="EMBL" id="MDX8473919.1"/>
    </source>
</evidence>
<dbReference type="InterPro" id="IPR050411">
    <property type="entry name" value="AlphaKG_dependent_hydroxylases"/>
</dbReference>
<dbReference type="EC" id="1.14.11.1" evidence="10"/>
<feature type="domain" description="Gamma-butyrobetaine hydroxylase-like N-terminal" evidence="9">
    <location>
        <begin position="7"/>
        <end position="90"/>
    </location>
</feature>
<dbReference type="InterPro" id="IPR038492">
    <property type="entry name" value="GBBH-like_N_sf"/>
</dbReference>
<evidence type="ECO:0000313" key="11">
    <source>
        <dbReference type="Proteomes" id="UP001271780"/>
    </source>
</evidence>
<dbReference type="InterPro" id="IPR010376">
    <property type="entry name" value="GBBH-like_N"/>
</dbReference>
<dbReference type="InterPro" id="IPR012775">
    <property type="entry name" value="GBBH-like"/>
</dbReference>
<keyword evidence="7" id="KW-0408">Iron</keyword>
<evidence type="ECO:0000256" key="1">
    <source>
        <dbReference type="ARBA" id="ARBA00001954"/>
    </source>
</evidence>
<dbReference type="Pfam" id="PF06155">
    <property type="entry name" value="GBBH-like_N"/>
    <property type="match status" value="1"/>
</dbReference>
<dbReference type="Gene3D" id="3.30.2020.30">
    <property type="match status" value="1"/>
</dbReference>
<dbReference type="GO" id="GO:0008336">
    <property type="term" value="F:gamma-butyrobetaine dioxygenase activity"/>
    <property type="evidence" value="ECO:0007669"/>
    <property type="project" value="UniProtKB-EC"/>
</dbReference>
<dbReference type="EMBL" id="JAVIIZ010000010">
    <property type="protein sequence ID" value="MDX8473919.1"/>
    <property type="molecule type" value="Genomic_DNA"/>
</dbReference>
<evidence type="ECO:0000259" key="9">
    <source>
        <dbReference type="Pfam" id="PF06155"/>
    </source>
</evidence>
<feature type="domain" description="TauD/TfdA-like" evidence="8">
    <location>
        <begin position="128"/>
        <end position="361"/>
    </location>
</feature>
<gene>
    <name evidence="10" type="ORF">RFM27_17720</name>
</gene>
<evidence type="ECO:0000256" key="2">
    <source>
        <dbReference type="ARBA" id="ARBA00001961"/>
    </source>
</evidence>
<dbReference type="InterPro" id="IPR003819">
    <property type="entry name" value="TauD/TfdA-like"/>
</dbReference>
<comment type="cofactor">
    <cofactor evidence="2">
        <name>L-ascorbate</name>
        <dbReference type="ChEBI" id="CHEBI:38290"/>
    </cofactor>
</comment>
<dbReference type="RefSeq" id="WP_320262784.1">
    <property type="nucleotide sequence ID" value="NZ_JAVIIX010000009.1"/>
</dbReference>
<dbReference type="PANTHER" id="PTHR10696:SF25">
    <property type="entry name" value="OXIDOREDUCTASE AIM17-RELATED"/>
    <property type="match status" value="1"/>
</dbReference>
<dbReference type="InterPro" id="IPR042098">
    <property type="entry name" value="TauD-like_sf"/>
</dbReference>
<keyword evidence="5 10" id="KW-0223">Dioxygenase</keyword>
<dbReference type="PANTHER" id="PTHR10696">
    <property type="entry name" value="GAMMA-BUTYROBETAINE HYDROXYLASE-RELATED"/>
    <property type="match status" value="1"/>
</dbReference>
<keyword evidence="11" id="KW-1185">Reference proteome</keyword>
<keyword evidence="6 10" id="KW-0560">Oxidoreductase</keyword>
<dbReference type="Pfam" id="PF02668">
    <property type="entry name" value="TauD"/>
    <property type="match status" value="1"/>
</dbReference>